<keyword evidence="9" id="KW-1185">Reference proteome</keyword>
<dbReference type="EC" id="3.1.4.4" evidence="3"/>
<evidence type="ECO:0000313" key="8">
    <source>
        <dbReference type="EMBL" id="MFC5847479.1"/>
    </source>
</evidence>
<comment type="catalytic activity">
    <reaction evidence="1">
        <text>a 1,2-diacyl-sn-glycero-3-phosphocholine + H2O = a 1,2-diacyl-sn-glycero-3-phosphate + choline + H(+)</text>
        <dbReference type="Rhea" id="RHEA:14445"/>
        <dbReference type="ChEBI" id="CHEBI:15354"/>
        <dbReference type="ChEBI" id="CHEBI:15377"/>
        <dbReference type="ChEBI" id="CHEBI:15378"/>
        <dbReference type="ChEBI" id="CHEBI:57643"/>
        <dbReference type="ChEBI" id="CHEBI:58608"/>
        <dbReference type="EC" id="3.1.4.4"/>
    </reaction>
</comment>
<protein>
    <recommendedName>
        <fullName evidence="3">phospholipase D</fullName>
        <ecNumber evidence="3">3.1.4.4</ecNumber>
    </recommendedName>
</protein>
<reference evidence="9" key="1">
    <citation type="journal article" date="2019" name="Int. J. Syst. Evol. Microbiol.">
        <title>The Global Catalogue of Microorganisms (GCM) 10K type strain sequencing project: providing services to taxonomists for standard genome sequencing and annotation.</title>
        <authorList>
            <consortium name="The Broad Institute Genomics Platform"/>
            <consortium name="The Broad Institute Genome Sequencing Center for Infectious Disease"/>
            <person name="Wu L."/>
            <person name="Ma J."/>
        </authorList>
    </citation>
    <scope>NUCLEOTIDE SEQUENCE [LARGE SCALE GENOMIC DNA]</scope>
    <source>
        <strain evidence="9">CGMCC 1.15053</strain>
    </source>
</reference>
<organism evidence="8 9">
    <name type="scientific">Deinococcus petrolearius</name>
    <dbReference type="NCBI Taxonomy" id="1751295"/>
    <lineage>
        <taxon>Bacteria</taxon>
        <taxon>Thermotogati</taxon>
        <taxon>Deinococcota</taxon>
        <taxon>Deinococci</taxon>
        <taxon>Deinococcales</taxon>
        <taxon>Deinococcaceae</taxon>
        <taxon>Deinococcus</taxon>
    </lineage>
</organism>
<evidence type="ECO:0000256" key="6">
    <source>
        <dbReference type="ARBA" id="ARBA00023098"/>
    </source>
</evidence>
<proteinExistence type="inferred from homology"/>
<dbReference type="Proteomes" id="UP001595979">
    <property type="component" value="Unassembled WGS sequence"/>
</dbReference>
<evidence type="ECO:0000256" key="3">
    <source>
        <dbReference type="ARBA" id="ARBA00012027"/>
    </source>
</evidence>
<comment type="similarity">
    <text evidence="2">Belongs to the phospholipase D family.</text>
</comment>
<keyword evidence="6" id="KW-0443">Lipid metabolism</keyword>
<sequence length="513" mass="54371">MRLLPVLGLLLLIAGLLPKLPAGAAWAWPGGLTVLTSAPPAPERAALDGGDLNVCPPPAARLDRLLYGRTRGEGAALSCGNEVLGLIHFPNPAAAYSAQPHHPQGGFALVQAQLRAARRDIAVANMLWEEGAASPGAAVARTLAELRRDVQAHPERYPQGLTVRVLLGHSVRLGALTDPAANAFTAARHLLAAGIPLTGDPLPSWRLELADYRYAAPHQHAKLIVVDGQDVIAGGFNLSPMHLPATTRDPATRQGGGQDLTDLALRVRGPVARHALAAFADGWAHSGLLECRAAPTPQTVREVCAFTGRGTLPLAWRAPAPAPGAARVYGLYRRSGYETQDDTVAELFGAAERRIDVMQSQVSGTLGCSLSLTLPGLCRFPEDQLPVWRAAVQAVRERGVTLRLLLDHDPLLQVEGLSLLGSLRAALAPEGLAGHVQARWFAGAGGLHAKAALVDGEMLTVGSQNLHFSAFGPRGLSEYTLATSDPATLRAFGRQFEYEWARARPVTLPTWAP</sequence>
<dbReference type="InterPro" id="IPR051406">
    <property type="entry name" value="PLD_domain"/>
</dbReference>
<evidence type="ECO:0000256" key="1">
    <source>
        <dbReference type="ARBA" id="ARBA00000798"/>
    </source>
</evidence>
<evidence type="ECO:0000256" key="2">
    <source>
        <dbReference type="ARBA" id="ARBA00008664"/>
    </source>
</evidence>
<evidence type="ECO:0000256" key="5">
    <source>
        <dbReference type="ARBA" id="ARBA00022963"/>
    </source>
</evidence>
<accession>A0ABW1DI75</accession>
<dbReference type="InterPro" id="IPR001736">
    <property type="entry name" value="PLipase_D/transphosphatidylase"/>
</dbReference>
<evidence type="ECO:0000313" key="9">
    <source>
        <dbReference type="Proteomes" id="UP001595979"/>
    </source>
</evidence>
<dbReference type="PANTHER" id="PTHR43856:SF1">
    <property type="entry name" value="MITOCHONDRIAL CARDIOLIPIN HYDROLASE"/>
    <property type="match status" value="1"/>
</dbReference>
<dbReference type="PROSITE" id="PS50035">
    <property type="entry name" value="PLD"/>
    <property type="match status" value="2"/>
</dbReference>
<dbReference type="InterPro" id="IPR025202">
    <property type="entry name" value="PLD-like_dom"/>
</dbReference>
<dbReference type="Gene3D" id="3.30.870.10">
    <property type="entry name" value="Endonuclease Chain A"/>
    <property type="match status" value="2"/>
</dbReference>
<evidence type="ECO:0000259" key="7">
    <source>
        <dbReference type="PROSITE" id="PS50035"/>
    </source>
</evidence>
<comment type="caution">
    <text evidence="8">The sequence shown here is derived from an EMBL/GenBank/DDBJ whole genome shotgun (WGS) entry which is preliminary data.</text>
</comment>
<dbReference type="SUPFAM" id="SSF56024">
    <property type="entry name" value="Phospholipase D/nuclease"/>
    <property type="match status" value="2"/>
</dbReference>
<dbReference type="EMBL" id="JBHSOH010000005">
    <property type="protein sequence ID" value="MFC5847479.1"/>
    <property type="molecule type" value="Genomic_DNA"/>
</dbReference>
<dbReference type="SMART" id="SM00155">
    <property type="entry name" value="PLDc"/>
    <property type="match status" value="2"/>
</dbReference>
<evidence type="ECO:0000256" key="4">
    <source>
        <dbReference type="ARBA" id="ARBA00022801"/>
    </source>
</evidence>
<feature type="domain" description="PLD phosphodiesterase" evidence="7">
    <location>
        <begin position="443"/>
        <end position="470"/>
    </location>
</feature>
<keyword evidence="5" id="KW-0442">Lipid degradation</keyword>
<gene>
    <name evidence="8" type="ORF">ACFPQ6_04080</name>
</gene>
<dbReference type="Pfam" id="PF13091">
    <property type="entry name" value="PLDc_2"/>
    <property type="match status" value="1"/>
</dbReference>
<dbReference type="RefSeq" id="WP_380046662.1">
    <property type="nucleotide sequence ID" value="NZ_JBHSOH010000005.1"/>
</dbReference>
<keyword evidence="4" id="KW-0378">Hydrolase</keyword>
<dbReference type="PANTHER" id="PTHR43856">
    <property type="entry name" value="CARDIOLIPIN HYDROLASE"/>
    <property type="match status" value="1"/>
</dbReference>
<feature type="domain" description="PLD phosphodiesterase" evidence="7">
    <location>
        <begin position="215"/>
        <end position="242"/>
    </location>
</feature>
<name>A0ABW1DI75_9DEIO</name>